<sequence>MSENSIAVSAHTVDARQRPATLASARRSGIGPQMTSPANAIDIASTSGNAIEVAPDAHSAAWLGTVVATDVHNALARPSPALGDAGCVRCRRDACPVVVGTIALIANRRFGVLLADWIDHPNKGLKRERSAARSVRSTRDGSPMRAALTCGRRSIDVRRAAVGCVRGLNCSLSSSTAHQAGCLLHLPVCACAMTHAPSRVARRRHRKDTIIKDPPEKGPLPPEPLGPYPR</sequence>
<keyword evidence="3" id="KW-1185">Reference proteome</keyword>
<comment type="caution">
    <text evidence="2">The sequence shown here is derived from an EMBL/GenBank/DDBJ whole genome shotgun (WGS) entry which is preliminary data.</text>
</comment>
<dbReference type="Proteomes" id="UP000299102">
    <property type="component" value="Unassembled WGS sequence"/>
</dbReference>
<accession>A0A4C1Z3M7</accession>
<evidence type="ECO:0000256" key="1">
    <source>
        <dbReference type="SAM" id="MobiDB-lite"/>
    </source>
</evidence>
<name>A0A4C1Z3M7_EUMVA</name>
<dbReference type="EMBL" id="BGZK01001609">
    <property type="protein sequence ID" value="GBP83216.1"/>
    <property type="molecule type" value="Genomic_DNA"/>
</dbReference>
<gene>
    <name evidence="2" type="ORF">EVAR_66767_1</name>
</gene>
<evidence type="ECO:0000313" key="3">
    <source>
        <dbReference type="Proteomes" id="UP000299102"/>
    </source>
</evidence>
<proteinExistence type="predicted"/>
<feature type="region of interest" description="Disordered" evidence="1">
    <location>
        <begin position="201"/>
        <end position="230"/>
    </location>
</feature>
<organism evidence="2 3">
    <name type="scientific">Eumeta variegata</name>
    <name type="common">Bagworm moth</name>
    <name type="synonym">Eumeta japonica</name>
    <dbReference type="NCBI Taxonomy" id="151549"/>
    <lineage>
        <taxon>Eukaryota</taxon>
        <taxon>Metazoa</taxon>
        <taxon>Ecdysozoa</taxon>
        <taxon>Arthropoda</taxon>
        <taxon>Hexapoda</taxon>
        <taxon>Insecta</taxon>
        <taxon>Pterygota</taxon>
        <taxon>Neoptera</taxon>
        <taxon>Endopterygota</taxon>
        <taxon>Lepidoptera</taxon>
        <taxon>Glossata</taxon>
        <taxon>Ditrysia</taxon>
        <taxon>Tineoidea</taxon>
        <taxon>Psychidae</taxon>
        <taxon>Oiketicinae</taxon>
        <taxon>Eumeta</taxon>
    </lineage>
</organism>
<reference evidence="2 3" key="1">
    <citation type="journal article" date="2019" name="Commun. Biol.">
        <title>The bagworm genome reveals a unique fibroin gene that provides high tensile strength.</title>
        <authorList>
            <person name="Kono N."/>
            <person name="Nakamura H."/>
            <person name="Ohtoshi R."/>
            <person name="Tomita M."/>
            <person name="Numata K."/>
            <person name="Arakawa K."/>
        </authorList>
    </citation>
    <scope>NUCLEOTIDE SEQUENCE [LARGE SCALE GENOMIC DNA]</scope>
</reference>
<dbReference type="AlphaFoldDB" id="A0A4C1Z3M7"/>
<feature type="compositionally biased region" description="Pro residues" evidence="1">
    <location>
        <begin position="217"/>
        <end position="230"/>
    </location>
</feature>
<evidence type="ECO:0000313" key="2">
    <source>
        <dbReference type="EMBL" id="GBP83216.1"/>
    </source>
</evidence>
<feature type="region of interest" description="Disordered" evidence="1">
    <location>
        <begin position="17"/>
        <end position="36"/>
    </location>
</feature>
<protein>
    <submittedName>
        <fullName evidence="2">Uncharacterized protein</fullName>
    </submittedName>
</protein>